<sequence>MHIKYWQEIKSNNLGRLGLILLTLIVGAAVFAPVLASFNPTEQTTASFRPPSREHWLGTNDVGQDIFAGLLYGARTSLLVAVTVAFFSTAISSVVGATAGFLGGFYEKVAMRVVDALLVIPPMLVVIIIAAYIQPSLWCLILLLSLLTWPGGARIIRSQTLVLKEKAHVRAARTFGAGPLYILRRHIIPDLGPILVANLVQGARRAVFMEAGLSFLGVTDPTTVSWGKMLYHALKYVYLDVWQWWLIPVGLSLSATVMAFTFIGYALEEAMDPRLRRGRYA</sequence>
<keyword evidence="6 7" id="KW-0472">Membrane</keyword>
<evidence type="ECO:0000259" key="8">
    <source>
        <dbReference type="PROSITE" id="PS50928"/>
    </source>
</evidence>
<evidence type="ECO:0000256" key="1">
    <source>
        <dbReference type="ARBA" id="ARBA00004651"/>
    </source>
</evidence>
<feature type="transmembrane region" description="Helical" evidence="7">
    <location>
        <begin position="244"/>
        <end position="267"/>
    </location>
</feature>
<dbReference type="EMBL" id="LGTE01000001">
    <property type="protein sequence ID" value="KNZ71124.1"/>
    <property type="molecule type" value="Genomic_DNA"/>
</dbReference>
<dbReference type="AlphaFoldDB" id="A0A0L6W7Q0"/>
<feature type="domain" description="ABC transmembrane type-1" evidence="8">
    <location>
        <begin position="78"/>
        <end position="264"/>
    </location>
</feature>
<dbReference type="InterPro" id="IPR035906">
    <property type="entry name" value="MetI-like_sf"/>
</dbReference>
<comment type="similarity">
    <text evidence="7">Belongs to the binding-protein-dependent transport system permease family.</text>
</comment>
<accession>A0A0L6W7Q0</accession>
<dbReference type="Pfam" id="PF12911">
    <property type="entry name" value="OppC_N"/>
    <property type="match status" value="1"/>
</dbReference>
<dbReference type="InterPro" id="IPR025966">
    <property type="entry name" value="OppC_N"/>
</dbReference>
<feature type="transmembrane region" description="Helical" evidence="7">
    <location>
        <begin position="78"/>
        <end position="105"/>
    </location>
</feature>
<evidence type="ECO:0000313" key="9">
    <source>
        <dbReference type="EMBL" id="KNZ71124.1"/>
    </source>
</evidence>
<feature type="transmembrane region" description="Helical" evidence="7">
    <location>
        <begin position="117"/>
        <end position="144"/>
    </location>
</feature>
<evidence type="ECO:0000313" key="10">
    <source>
        <dbReference type="Proteomes" id="UP000037175"/>
    </source>
</evidence>
<reference evidence="10" key="1">
    <citation type="submission" date="2015-07" db="EMBL/GenBank/DDBJ databases">
        <title>Complete Genome of Thermincola ferriacetica strain Z-0001T.</title>
        <authorList>
            <person name="Lusk B."/>
            <person name="Badalamenti J.P."/>
            <person name="Parameswaran P."/>
            <person name="Bond D.R."/>
            <person name="Torres C.I."/>
        </authorList>
    </citation>
    <scope>NUCLEOTIDE SEQUENCE [LARGE SCALE GENOMIC DNA]</scope>
    <source>
        <strain evidence="10">Z-0001</strain>
    </source>
</reference>
<evidence type="ECO:0000256" key="5">
    <source>
        <dbReference type="ARBA" id="ARBA00022989"/>
    </source>
</evidence>
<keyword evidence="2 7" id="KW-0813">Transport</keyword>
<dbReference type="InterPro" id="IPR000515">
    <property type="entry name" value="MetI-like"/>
</dbReference>
<dbReference type="InterPro" id="IPR050366">
    <property type="entry name" value="BP-dependent_transpt_permease"/>
</dbReference>
<name>A0A0L6W7Q0_9FIRM</name>
<proteinExistence type="inferred from homology"/>
<dbReference type="RefSeq" id="WP_052216487.1">
    <property type="nucleotide sequence ID" value="NZ_LGTE01000001.1"/>
</dbReference>
<dbReference type="SUPFAM" id="SSF161098">
    <property type="entry name" value="MetI-like"/>
    <property type="match status" value="1"/>
</dbReference>
<dbReference type="Proteomes" id="UP000037175">
    <property type="component" value="Unassembled WGS sequence"/>
</dbReference>
<dbReference type="Pfam" id="PF00528">
    <property type="entry name" value="BPD_transp_1"/>
    <property type="match status" value="1"/>
</dbReference>
<evidence type="ECO:0000256" key="4">
    <source>
        <dbReference type="ARBA" id="ARBA00022692"/>
    </source>
</evidence>
<dbReference type="Gene3D" id="1.10.3720.10">
    <property type="entry name" value="MetI-like"/>
    <property type="match status" value="1"/>
</dbReference>
<evidence type="ECO:0000256" key="2">
    <source>
        <dbReference type="ARBA" id="ARBA00022448"/>
    </source>
</evidence>
<dbReference type="GO" id="GO:0055085">
    <property type="term" value="P:transmembrane transport"/>
    <property type="evidence" value="ECO:0007669"/>
    <property type="project" value="InterPro"/>
</dbReference>
<gene>
    <name evidence="9" type="ORF">Tfer_0200</name>
</gene>
<dbReference type="PANTHER" id="PTHR43386">
    <property type="entry name" value="OLIGOPEPTIDE TRANSPORT SYSTEM PERMEASE PROTEIN APPC"/>
    <property type="match status" value="1"/>
</dbReference>
<organism evidence="9 10">
    <name type="scientific">Thermincola ferriacetica</name>
    <dbReference type="NCBI Taxonomy" id="281456"/>
    <lineage>
        <taxon>Bacteria</taxon>
        <taxon>Bacillati</taxon>
        <taxon>Bacillota</taxon>
        <taxon>Clostridia</taxon>
        <taxon>Eubacteriales</taxon>
        <taxon>Thermincolaceae</taxon>
        <taxon>Thermincola</taxon>
    </lineage>
</organism>
<evidence type="ECO:0000256" key="3">
    <source>
        <dbReference type="ARBA" id="ARBA00022475"/>
    </source>
</evidence>
<dbReference type="PANTHER" id="PTHR43386:SF1">
    <property type="entry name" value="D,D-DIPEPTIDE TRANSPORT SYSTEM PERMEASE PROTEIN DDPC-RELATED"/>
    <property type="match status" value="1"/>
</dbReference>
<evidence type="ECO:0000256" key="7">
    <source>
        <dbReference type="RuleBase" id="RU363032"/>
    </source>
</evidence>
<keyword evidence="5 7" id="KW-1133">Transmembrane helix</keyword>
<comment type="caution">
    <text evidence="9">The sequence shown here is derived from an EMBL/GenBank/DDBJ whole genome shotgun (WGS) entry which is preliminary data.</text>
</comment>
<keyword evidence="4 7" id="KW-0812">Transmembrane</keyword>
<keyword evidence="3" id="KW-1003">Cell membrane</keyword>
<evidence type="ECO:0000256" key="6">
    <source>
        <dbReference type="ARBA" id="ARBA00023136"/>
    </source>
</evidence>
<dbReference type="GO" id="GO:0005886">
    <property type="term" value="C:plasma membrane"/>
    <property type="evidence" value="ECO:0007669"/>
    <property type="project" value="UniProtKB-SubCell"/>
</dbReference>
<dbReference type="PROSITE" id="PS50928">
    <property type="entry name" value="ABC_TM1"/>
    <property type="match status" value="1"/>
</dbReference>
<dbReference type="CDD" id="cd06261">
    <property type="entry name" value="TM_PBP2"/>
    <property type="match status" value="1"/>
</dbReference>
<keyword evidence="10" id="KW-1185">Reference proteome</keyword>
<protein>
    <submittedName>
        <fullName evidence="9">Binding-protein-dependent transport system inner membrane protein</fullName>
    </submittedName>
</protein>
<dbReference type="PATRIC" id="fig|281456.6.peg.208"/>
<comment type="subcellular location">
    <subcellularLocation>
        <location evidence="1 7">Cell membrane</location>
        <topology evidence="1 7">Multi-pass membrane protein</topology>
    </subcellularLocation>
</comment>